<protein>
    <submittedName>
        <fullName evidence="2">Uncharacterized protein</fullName>
    </submittedName>
</protein>
<evidence type="ECO:0000313" key="3">
    <source>
        <dbReference type="Proteomes" id="UP000472271"/>
    </source>
</evidence>
<keyword evidence="3" id="KW-1185">Reference proteome</keyword>
<feature type="region of interest" description="Disordered" evidence="1">
    <location>
        <begin position="102"/>
        <end position="126"/>
    </location>
</feature>
<feature type="compositionally biased region" description="Acidic residues" evidence="1">
    <location>
        <begin position="115"/>
        <end position="126"/>
    </location>
</feature>
<evidence type="ECO:0000313" key="2">
    <source>
        <dbReference type="Ensembl" id="ENSSORP00005024861.1"/>
    </source>
</evidence>
<sequence>MASKLASCAVGQHMSDESECHKKTYCRITSSMTVCLHHKKLYLDKYEHLQKSCCNPFSLHAKSVKGALRVVGIITTNDSSSKMGKDIKPHQKLCPKCLAKVKARETDTETKSTEEDPSYEPSEDTFSELNKSITALSCSPLKPAKVSSRDTALYAKRKLSEAEHALKRTMVKN</sequence>
<feature type="compositionally biased region" description="Basic and acidic residues" evidence="1">
    <location>
        <begin position="102"/>
        <end position="114"/>
    </location>
</feature>
<reference evidence="2" key="3">
    <citation type="submission" date="2025-09" db="UniProtKB">
        <authorList>
            <consortium name="Ensembl"/>
        </authorList>
    </citation>
    <scope>IDENTIFICATION</scope>
</reference>
<proteinExistence type="predicted"/>
<dbReference type="Proteomes" id="UP000472271">
    <property type="component" value="Chromosome 16"/>
</dbReference>
<accession>A0A673A6G4</accession>
<reference evidence="2" key="2">
    <citation type="submission" date="2025-08" db="UniProtKB">
        <authorList>
            <consortium name="Ensembl"/>
        </authorList>
    </citation>
    <scope>IDENTIFICATION</scope>
</reference>
<evidence type="ECO:0000256" key="1">
    <source>
        <dbReference type="SAM" id="MobiDB-lite"/>
    </source>
</evidence>
<dbReference type="Ensembl" id="ENSSORT00005025598.1">
    <property type="protein sequence ID" value="ENSSORP00005024861.1"/>
    <property type="gene ID" value="ENSSORG00005011964.1"/>
</dbReference>
<name>A0A673A6G4_9TELE</name>
<reference evidence="2" key="1">
    <citation type="submission" date="2019-06" db="EMBL/GenBank/DDBJ databases">
        <authorList>
            <consortium name="Wellcome Sanger Institute Data Sharing"/>
        </authorList>
    </citation>
    <scope>NUCLEOTIDE SEQUENCE [LARGE SCALE GENOMIC DNA]</scope>
</reference>
<dbReference type="InParanoid" id="A0A673A6G4"/>
<organism evidence="2 3">
    <name type="scientific">Sphaeramia orbicularis</name>
    <name type="common">orbiculate cardinalfish</name>
    <dbReference type="NCBI Taxonomy" id="375764"/>
    <lineage>
        <taxon>Eukaryota</taxon>
        <taxon>Metazoa</taxon>
        <taxon>Chordata</taxon>
        <taxon>Craniata</taxon>
        <taxon>Vertebrata</taxon>
        <taxon>Euteleostomi</taxon>
        <taxon>Actinopterygii</taxon>
        <taxon>Neopterygii</taxon>
        <taxon>Teleostei</taxon>
        <taxon>Neoteleostei</taxon>
        <taxon>Acanthomorphata</taxon>
        <taxon>Gobiaria</taxon>
        <taxon>Kurtiformes</taxon>
        <taxon>Apogonoidei</taxon>
        <taxon>Apogonidae</taxon>
        <taxon>Apogoninae</taxon>
        <taxon>Sphaeramia</taxon>
    </lineage>
</organism>
<dbReference type="AlphaFoldDB" id="A0A673A6G4"/>